<name>A0A9W7ZT73_9FUNG</name>
<evidence type="ECO:0000313" key="1">
    <source>
        <dbReference type="EMBL" id="KAJ1912398.1"/>
    </source>
</evidence>
<dbReference type="AlphaFoldDB" id="A0A9W7ZT73"/>
<evidence type="ECO:0000313" key="2">
    <source>
        <dbReference type="Proteomes" id="UP001150538"/>
    </source>
</evidence>
<reference evidence="1" key="1">
    <citation type="submission" date="2022-07" db="EMBL/GenBank/DDBJ databases">
        <title>Phylogenomic reconstructions and comparative analyses of Kickxellomycotina fungi.</title>
        <authorList>
            <person name="Reynolds N.K."/>
            <person name="Stajich J.E."/>
            <person name="Barry K."/>
            <person name="Grigoriev I.V."/>
            <person name="Crous P."/>
            <person name="Smith M.E."/>
        </authorList>
    </citation>
    <scope>NUCLEOTIDE SEQUENCE</scope>
    <source>
        <strain evidence="1">NBRC 100468</strain>
    </source>
</reference>
<sequence>MSRLVQTLAQNQISCRPDFQHIRNVGEKKLFGQFKEFVEGIGSQFECMGFDRSSLELYKFRLHWKANELYHILKVMDENDIDYWFYHFSDYIPKLFEGARVCINDVQSFVDKDLSSQEVPNELANMVKLYQNFLLLYIGSLRLQAWFQVNAGFEPKNIPIEKGYVDLTMQTQRLFGCLKQNFGKIPEAIRNELKEFNVSFIFNEDVVALDKEIVHKLNYAKKSLWFDLDDIPEHIKL</sequence>
<accession>A0A9W7ZT73</accession>
<organism evidence="1 2">
    <name type="scientific">Mycoemilia scoparia</name>
    <dbReference type="NCBI Taxonomy" id="417184"/>
    <lineage>
        <taxon>Eukaryota</taxon>
        <taxon>Fungi</taxon>
        <taxon>Fungi incertae sedis</taxon>
        <taxon>Zoopagomycota</taxon>
        <taxon>Kickxellomycotina</taxon>
        <taxon>Kickxellomycetes</taxon>
        <taxon>Kickxellales</taxon>
        <taxon>Kickxellaceae</taxon>
        <taxon>Mycoemilia</taxon>
    </lineage>
</organism>
<proteinExistence type="predicted"/>
<comment type="caution">
    <text evidence="1">The sequence shown here is derived from an EMBL/GenBank/DDBJ whole genome shotgun (WGS) entry which is preliminary data.</text>
</comment>
<protein>
    <submittedName>
        <fullName evidence="1">Uncharacterized protein</fullName>
    </submittedName>
</protein>
<keyword evidence="2" id="KW-1185">Reference proteome</keyword>
<dbReference type="EMBL" id="JANBPU010000349">
    <property type="protein sequence ID" value="KAJ1912398.1"/>
    <property type="molecule type" value="Genomic_DNA"/>
</dbReference>
<dbReference type="Proteomes" id="UP001150538">
    <property type="component" value="Unassembled WGS sequence"/>
</dbReference>
<gene>
    <name evidence="1" type="ORF">H4219_005619</name>
</gene>